<dbReference type="EMBL" id="OY731401">
    <property type="protein sequence ID" value="CAJ1948023.1"/>
    <property type="molecule type" value="Genomic_DNA"/>
</dbReference>
<feature type="region of interest" description="Disordered" evidence="1">
    <location>
        <begin position="1"/>
        <end position="34"/>
    </location>
</feature>
<evidence type="ECO:0000313" key="3">
    <source>
        <dbReference type="Proteomes" id="UP001189624"/>
    </source>
</evidence>
<evidence type="ECO:0000313" key="2">
    <source>
        <dbReference type="EMBL" id="CAJ1948023.1"/>
    </source>
</evidence>
<feature type="non-terminal residue" evidence="2">
    <location>
        <position position="187"/>
    </location>
</feature>
<name>A0AA86S9K6_9FABA</name>
<feature type="compositionally biased region" description="Basic and acidic residues" evidence="1">
    <location>
        <begin position="1"/>
        <end position="28"/>
    </location>
</feature>
<gene>
    <name evidence="2" type="ORF">AYBTSS11_LOCUS12966</name>
</gene>
<dbReference type="AlphaFoldDB" id="A0AA86S9K6"/>
<organism evidence="2 3">
    <name type="scientific">Sphenostylis stenocarpa</name>
    <dbReference type="NCBI Taxonomy" id="92480"/>
    <lineage>
        <taxon>Eukaryota</taxon>
        <taxon>Viridiplantae</taxon>
        <taxon>Streptophyta</taxon>
        <taxon>Embryophyta</taxon>
        <taxon>Tracheophyta</taxon>
        <taxon>Spermatophyta</taxon>
        <taxon>Magnoliopsida</taxon>
        <taxon>eudicotyledons</taxon>
        <taxon>Gunneridae</taxon>
        <taxon>Pentapetalae</taxon>
        <taxon>rosids</taxon>
        <taxon>fabids</taxon>
        <taxon>Fabales</taxon>
        <taxon>Fabaceae</taxon>
        <taxon>Papilionoideae</taxon>
        <taxon>50 kb inversion clade</taxon>
        <taxon>NPAAA clade</taxon>
        <taxon>indigoferoid/millettioid clade</taxon>
        <taxon>Phaseoleae</taxon>
        <taxon>Sphenostylis</taxon>
    </lineage>
</organism>
<accession>A0AA86S9K6</accession>
<keyword evidence="3" id="KW-1185">Reference proteome</keyword>
<feature type="compositionally biased region" description="Basic and acidic residues" evidence="1">
    <location>
        <begin position="79"/>
        <end position="90"/>
    </location>
</feature>
<dbReference type="Gramene" id="rna-AYBTSS11_LOCUS12966">
    <property type="protein sequence ID" value="CAJ1948023.1"/>
    <property type="gene ID" value="gene-AYBTSS11_LOCUS12966"/>
</dbReference>
<dbReference type="Proteomes" id="UP001189624">
    <property type="component" value="Chromosome 4"/>
</dbReference>
<evidence type="ECO:0000256" key="1">
    <source>
        <dbReference type="SAM" id="MobiDB-lite"/>
    </source>
</evidence>
<proteinExistence type="predicted"/>
<reference evidence="2" key="1">
    <citation type="submission" date="2023-10" db="EMBL/GenBank/DDBJ databases">
        <authorList>
            <person name="Domelevo Entfellner J.-B."/>
        </authorList>
    </citation>
    <scope>NUCLEOTIDE SEQUENCE</scope>
</reference>
<sequence length="187" mass="20886">MEFIRLPKTEKDLPQQKTEFTHSHDKSQKRLPTQRQSLPDILLEAKKTSYMKIKLQRTHLGINLCPKKERKASRGPRTRKLDKTGRDHGPKSGTAVPTVILQLGRASRMWDGRPKPILSGTAVPAFLGVPLCVILLFGTAIPVQTAVPTQTAVPNRSCIGEERLCRERGCQNASSQFEILNIKLATE</sequence>
<protein>
    <submittedName>
        <fullName evidence="2">Uncharacterized protein</fullName>
    </submittedName>
</protein>
<feature type="region of interest" description="Disordered" evidence="1">
    <location>
        <begin position="67"/>
        <end position="94"/>
    </location>
</feature>
<feature type="compositionally biased region" description="Basic residues" evidence="1">
    <location>
        <begin position="68"/>
        <end position="78"/>
    </location>
</feature>